<sequence length="354" mass="40668">MPPRKRSRDERDDGPDQPRQAHQRRLYLIFDDWECGGYTIREINLSRRLDEDLRVDERLTLPAPYMCLEAPRRLPWLFAALGTRIMALHGFPQGPLPFLDVRSRGVTFGPWKGFQHLPIYFPVGDHDLFALDTFSFRSLSLQPLSLCPPWLENPPRWSWRDLPKPPFSRRDDGTSYALHRRRRSPCGNNGITATNLGHLCAATADPARKKIIGKEKLFSEDPAERHVGATLVYMGGTEFCLVQCVSIGDTDDDADQRQQQQLLQPHELLDQLQQVLAALDQGRLLEIEGFTASPKRLNNVKPRYIYRLMTFSVGYDDSDDGHLTTGESCRLQCYKLPEETSEESFYHDPVAFWL</sequence>
<reference evidence="2 3" key="2">
    <citation type="submission" date="2024-10" db="EMBL/GenBank/DDBJ databases">
        <authorList>
            <person name="Ryan C."/>
        </authorList>
    </citation>
    <scope>NUCLEOTIDE SEQUENCE [LARGE SCALE GENOMIC DNA]</scope>
</reference>
<dbReference type="InterPro" id="IPR012871">
    <property type="entry name" value="DUF1668_ORYSA"/>
</dbReference>
<evidence type="ECO:0000313" key="3">
    <source>
        <dbReference type="Proteomes" id="UP001497457"/>
    </source>
</evidence>
<reference evidence="3" key="1">
    <citation type="submission" date="2024-06" db="EMBL/GenBank/DDBJ databases">
        <authorList>
            <person name="Ryan C."/>
        </authorList>
    </citation>
    <scope>NUCLEOTIDE SEQUENCE [LARGE SCALE GENOMIC DNA]</scope>
</reference>
<organism evidence="2 3">
    <name type="scientific">Urochloa decumbens</name>
    <dbReference type="NCBI Taxonomy" id="240449"/>
    <lineage>
        <taxon>Eukaryota</taxon>
        <taxon>Viridiplantae</taxon>
        <taxon>Streptophyta</taxon>
        <taxon>Embryophyta</taxon>
        <taxon>Tracheophyta</taxon>
        <taxon>Spermatophyta</taxon>
        <taxon>Magnoliopsida</taxon>
        <taxon>Liliopsida</taxon>
        <taxon>Poales</taxon>
        <taxon>Poaceae</taxon>
        <taxon>PACMAD clade</taxon>
        <taxon>Panicoideae</taxon>
        <taxon>Panicodae</taxon>
        <taxon>Paniceae</taxon>
        <taxon>Melinidinae</taxon>
        <taxon>Urochloa</taxon>
    </lineage>
</organism>
<dbReference type="Proteomes" id="UP001497457">
    <property type="component" value="Chromosome 11b"/>
</dbReference>
<dbReference type="EMBL" id="OZ075121">
    <property type="protein sequence ID" value="CAL4897602.1"/>
    <property type="molecule type" value="Genomic_DNA"/>
</dbReference>
<protein>
    <submittedName>
        <fullName evidence="2">Uncharacterized protein</fullName>
    </submittedName>
</protein>
<evidence type="ECO:0000313" key="2">
    <source>
        <dbReference type="EMBL" id="CAL4897602.1"/>
    </source>
</evidence>
<accession>A0ABC8VVU3</accession>
<dbReference type="AlphaFoldDB" id="A0ABC8VVU3"/>
<keyword evidence="3" id="KW-1185">Reference proteome</keyword>
<evidence type="ECO:0000256" key="1">
    <source>
        <dbReference type="SAM" id="MobiDB-lite"/>
    </source>
</evidence>
<dbReference type="Pfam" id="PF07893">
    <property type="entry name" value="DUF1668"/>
    <property type="match status" value="1"/>
</dbReference>
<name>A0ABC8VVU3_9POAL</name>
<dbReference type="PANTHER" id="PTHR33085:SF42">
    <property type="entry name" value="DUF1618 DOMAIN-CONTAINING PROTEIN"/>
    <property type="match status" value="1"/>
</dbReference>
<gene>
    <name evidence="2" type="ORF">URODEC1_LOCUS7347</name>
</gene>
<feature type="compositionally biased region" description="Basic and acidic residues" evidence="1">
    <location>
        <begin position="7"/>
        <end position="16"/>
    </location>
</feature>
<proteinExistence type="predicted"/>
<feature type="region of interest" description="Disordered" evidence="1">
    <location>
        <begin position="1"/>
        <end position="20"/>
    </location>
</feature>
<dbReference type="PANTHER" id="PTHR33085">
    <property type="entry name" value="OS12G0113100 PROTEIN-RELATED"/>
    <property type="match status" value="1"/>
</dbReference>